<gene>
    <name evidence="1" type="ORF">HX829_01025</name>
</gene>
<dbReference type="AlphaFoldDB" id="A0A7Y7W997"/>
<reference evidence="1 2" key="1">
    <citation type="submission" date="2020-04" db="EMBL/GenBank/DDBJ databases">
        <title>Molecular characterization of pseudomonads from Agaricus bisporus reveal novel blotch 2 pathogens in Western Europe.</title>
        <authorList>
            <person name="Taparia T."/>
            <person name="Krijger M."/>
            <person name="Haynes E."/>
            <person name="Elpinstone J.G."/>
            <person name="Noble R."/>
            <person name="Van Der Wolf J."/>
        </authorList>
    </citation>
    <scope>NUCLEOTIDE SEQUENCE [LARGE SCALE GENOMIC DNA]</scope>
    <source>
        <strain evidence="1 2">F1001</strain>
    </source>
</reference>
<dbReference type="EMBL" id="JACAPU010000001">
    <property type="protein sequence ID" value="NWB45061.1"/>
    <property type="molecule type" value="Genomic_DNA"/>
</dbReference>
<protein>
    <submittedName>
        <fullName evidence="1">Uncharacterized protein</fullName>
    </submittedName>
</protein>
<dbReference type="RefSeq" id="WP_177143069.1">
    <property type="nucleotide sequence ID" value="NZ_JACAPU010000001.1"/>
</dbReference>
<name>A0A7Y7W997_9PSED</name>
<organism evidence="1 2">
    <name type="scientific">Pseudomonas gingeri</name>
    <dbReference type="NCBI Taxonomy" id="117681"/>
    <lineage>
        <taxon>Bacteria</taxon>
        <taxon>Pseudomonadati</taxon>
        <taxon>Pseudomonadota</taxon>
        <taxon>Gammaproteobacteria</taxon>
        <taxon>Pseudomonadales</taxon>
        <taxon>Pseudomonadaceae</taxon>
        <taxon>Pseudomonas</taxon>
    </lineage>
</organism>
<sequence>MFRTNREAELPGVAFADSSLQLWAYVEHSLQLPWFYVTLSERQDSVVHCRMLMLSSVYLLKRFLEQQSNNAWVIDIQLVSPERLNKTSRWLMEPLLEVTEIADESDTASGYIYMVEGDRYYIEGAVNQPVPNTKRVIYAAVNQL</sequence>
<evidence type="ECO:0000313" key="2">
    <source>
        <dbReference type="Proteomes" id="UP000582981"/>
    </source>
</evidence>
<evidence type="ECO:0000313" key="1">
    <source>
        <dbReference type="EMBL" id="NWB45061.1"/>
    </source>
</evidence>
<proteinExistence type="predicted"/>
<comment type="caution">
    <text evidence="1">The sequence shown here is derived from an EMBL/GenBank/DDBJ whole genome shotgun (WGS) entry which is preliminary data.</text>
</comment>
<accession>A0A7Y7W997</accession>
<dbReference type="Proteomes" id="UP000582981">
    <property type="component" value="Unassembled WGS sequence"/>
</dbReference>